<dbReference type="Pfam" id="PF00270">
    <property type="entry name" value="DEAD"/>
    <property type="match status" value="1"/>
</dbReference>
<protein>
    <submittedName>
        <fullName evidence="5">Mediator of RNA polymerase II transcription subunit 34-like</fullName>
    </submittedName>
</protein>
<organism evidence="5 6">
    <name type="scientific">Paramuricea clavata</name>
    <name type="common">Red gorgonian</name>
    <name type="synonym">Violescent sea-whip</name>
    <dbReference type="NCBI Taxonomy" id="317549"/>
    <lineage>
        <taxon>Eukaryota</taxon>
        <taxon>Metazoa</taxon>
        <taxon>Cnidaria</taxon>
        <taxon>Anthozoa</taxon>
        <taxon>Octocorallia</taxon>
        <taxon>Malacalcyonacea</taxon>
        <taxon>Plexauridae</taxon>
        <taxon>Paramuricea</taxon>
    </lineage>
</organism>
<keyword evidence="4" id="KW-0539">Nucleus</keyword>
<comment type="similarity">
    <text evidence="1">Belongs to the helicase family. RecQ subfamily.</text>
</comment>
<proteinExistence type="inferred from homology"/>
<evidence type="ECO:0000313" key="5">
    <source>
        <dbReference type="EMBL" id="CAB4016586.1"/>
    </source>
</evidence>
<keyword evidence="6" id="KW-1185">Reference proteome</keyword>
<keyword evidence="3" id="KW-0413">Isomerase</keyword>
<dbReference type="PANTHER" id="PTHR13710">
    <property type="entry name" value="DNA HELICASE RECQ FAMILY MEMBER"/>
    <property type="match status" value="1"/>
</dbReference>
<dbReference type="GO" id="GO:0005694">
    <property type="term" value="C:chromosome"/>
    <property type="evidence" value="ECO:0007669"/>
    <property type="project" value="TreeGrafter"/>
</dbReference>
<dbReference type="SUPFAM" id="SSF52540">
    <property type="entry name" value="P-loop containing nucleoside triphosphate hydrolases"/>
    <property type="match status" value="1"/>
</dbReference>
<evidence type="ECO:0000256" key="4">
    <source>
        <dbReference type="ARBA" id="ARBA00023242"/>
    </source>
</evidence>
<reference evidence="5" key="1">
    <citation type="submission" date="2020-04" db="EMBL/GenBank/DDBJ databases">
        <authorList>
            <person name="Alioto T."/>
            <person name="Alioto T."/>
            <person name="Gomez Garrido J."/>
        </authorList>
    </citation>
    <scope>NUCLEOTIDE SEQUENCE</scope>
    <source>
        <strain evidence="5">A484AB</strain>
    </source>
</reference>
<evidence type="ECO:0000313" key="6">
    <source>
        <dbReference type="Proteomes" id="UP001152795"/>
    </source>
</evidence>
<evidence type="ECO:0000256" key="2">
    <source>
        <dbReference type="ARBA" id="ARBA00023125"/>
    </source>
</evidence>
<dbReference type="SMART" id="SM00487">
    <property type="entry name" value="DEXDc"/>
    <property type="match status" value="1"/>
</dbReference>
<dbReference type="PANTHER" id="PTHR13710:SF153">
    <property type="entry name" value="RECQ-LIKE DNA HELICASE BLM"/>
    <property type="match status" value="1"/>
</dbReference>
<accession>A0A6S7IFZ6</accession>
<name>A0A6S7IFZ6_PARCT</name>
<dbReference type="AlphaFoldDB" id="A0A6S7IFZ6"/>
<dbReference type="Gene3D" id="3.40.50.300">
    <property type="entry name" value="P-loop containing nucleotide triphosphate hydrolases"/>
    <property type="match status" value="1"/>
</dbReference>
<dbReference type="GO" id="GO:0005634">
    <property type="term" value="C:nucleus"/>
    <property type="evidence" value="ECO:0007669"/>
    <property type="project" value="TreeGrafter"/>
</dbReference>
<dbReference type="GO" id="GO:0043138">
    <property type="term" value="F:3'-5' DNA helicase activity"/>
    <property type="evidence" value="ECO:0007669"/>
    <property type="project" value="TreeGrafter"/>
</dbReference>
<keyword evidence="2" id="KW-0238">DNA-binding</keyword>
<dbReference type="GO" id="GO:0003677">
    <property type="term" value="F:DNA binding"/>
    <property type="evidence" value="ECO:0007669"/>
    <property type="project" value="UniProtKB-KW"/>
</dbReference>
<dbReference type="CDD" id="cd17920">
    <property type="entry name" value="DEXHc_RecQ"/>
    <property type="match status" value="1"/>
</dbReference>
<sequence>MAGYVKNIDMDIFSESLREICPKFNVKALTEFQHNALINFIQGKDVFVNMPTGSGKSLVFQIAPLVEMWMSSRYIDSVVWKQDPIIIIICPLVALMKDQVNHLNNIGFKAAYVGCEEAEKGIDNGDFMYVFISPESILSNERWRCMLEKKPYQERLVGIVVDEAHCIVEWGTSSNNKKKTIFRIWYSRLNELRSLVQKGVTFLALTATATKKTKQQIFDMLELKEPVEIIDNPDRPNICFVV</sequence>
<dbReference type="OrthoDB" id="6107726at2759"/>
<comment type="caution">
    <text evidence="5">The sequence shown here is derived from an EMBL/GenBank/DDBJ whole genome shotgun (WGS) entry which is preliminary data.</text>
</comment>
<dbReference type="EMBL" id="CACRXK020009178">
    <property type="protein sequence ID" value="CAB4016586.1"/>
    <property type="molecule type" value="Genomic_DNA"/>
</dbReference>
<dbReference type="InterPro" id="IPR027417">
    <property type="entry name" value="P-loop_NTPase"/>
</dbReference>
<gene>
    <name evidence="5" type="ORF">PACLA_8A003581</name>
</gene>
<dbReference type="PROSITE" id="PS51192">
    <property type="entry name" value="HELICASE_ATP_BIND_1"/>
    <property type="match status" value="1"/>
</dbReference>
<dbReference type="GO" id="GO:0005524">
    <property type="term" value="F:ATP binding"/>
    <property type="evidence" value="ECO:0007669"/>
    <property type="project" value="InterPro"/>
</dbReference>
<dbReference type="GO" id="GO:0000724">
    <property type="term" value="P:double-strand break repair via homologous recombination"/>
    <property type="evidence" value="ECO:0007669"/>
    <property type="project" value="TreeGrafter"/>
</dbReference>
<dbReference type="InterPro" id="IPR014001">
    <property type="entry name" value="Helicase_ATP-bd"/>
</dbReference>
<evidence type="ECO:0000256" key="1">
    <source>
        <dbReference type="ARBA" id="ARBA00005446"/>
    </source>
</evidence>
<dbReference type="GO" id="GO:0009378">
    <property type="term" value="F:four-way junction helicase activity"/>
    <property type="evidence" value="ECO:0007669"/>
    <property type="project" value="TreeGrafter"/>
</dbReference>
<dbReference type="Proteomes" id="UP001152795">
    <property type="component" value="Unassembled WGS sequence"/>
</dbReference>
<dbReference type="GO" id="GO:0005737">
    <property type="term" value="C:cytoplasm"/>
    <property type="evidence" value="ECO:0007669"/>
    <property type="project" value="TreeGrafter"/>
</dbReference>
<evidence type="ECO:0000256" key="3">
    <source>
        <dbReference type="ARBA" id="ARBA00023235"/>
    </source>
</evidence>
<dbReference type="InterPro" id="IPR011545">
    <property type="entry name" value="DEAD/DEAH_box_helicase_dom"/>
</dbReference>